<dbReference type="PRINTS" id="PR00700">
    <property type="entry name" value="PRTYPHPHTASE"/>
</dbReference>
<dbReference type="PANTHER" id="PTHR19134">
    <property type="entry name" value="RECEPTOR-TYPE TYROSINE-PROTEIN PHOSPHATASE"/>
    <property type="match status" value="1"/>
</dbReference>
<keyword evidence="7" id="KW-1185">Reference proteome</keyword>
<comment type="similarity">
    <text evidence="1">Belongs to the protein-tyrosine phosphatase family. Non-receptor class subfamily.</text>
</comment>
<dbReference type="SUPFAM" id="SSF52266">
    <property type="entry name" value="SGNH hydrolase"/>
    <property type="match status" value="1"/>
</dbReference>
<dbReference type="InterPro" id="IPR050348">
    <property type="entry name" value="Protein-Tyr_Phosphatase"/>
</dbReference>
<evidence type="ECO:0000256" key="2">
    <source>
        <dbReference type="SAM" id="MobiDB-lite"/>
    </source>
</evidence>
<feature type="compositionally biased region" description="Low complexity" evidence="2">
    <location>
        <begin position="446"/>
        <end position="455"/>
    </location>
</feature>
<feature type="region of interest" description="Disordered" evidence="2">
    <location>
        <begin position="576"/>
        <end position="604"/>
    </location>
</feature>
<dbReference type="InterPro" id="IPR036514">
    <property type="entry name" value="SGNH_hydro_sf"/>
</dbReference>
<keyword evidence="3" id="KW-0732">Signal</keyword>
<dbReference type="Proteomes" id="UP000320333">
    <property type="component" value="Unassembled WGS sequence"/>
</dbReference>
<feature type="region of interest" description="Disordered" evidence="2">
    <location>
        <begin position="281"/>
        <end position="348"/>
    </location>
</feature>
<dbReference type="Gene3D" id="3.40.50.1110">
    <property type="entry name" value="SGNH hydrolase"/>
    <property type="match status" value="1"/>
</dbReference>
<feature type="region of interest" description="Disordered" evidence="2">
    <location>
        <begin position="1093"/>
        <end position="1119"/>
    </location>
</feature>
<dbReference type="InterPro" id="IPR000242">
    <property type="entry name" value="PTP_cat"/>
</dbReference>
<feature type="signal peptide" evidence="3">
    <location>
        <begin position="1"/>
        <end position="22"/>
    </location>
</feature>
<dbReference type="InterPro" id="IPR016130">
    <property type="entry name" value="Tyr_Pase_AS"/>
</dbReference>
<dbReference type="InterPro" id="IPR013830">
    <property type="entry name" value="SGNH_hydro"/>
</dbReference>
<dbReference type="EMBL" id="QEAP01000012">
    <property type="protein sequence ID" value="TPX77927.1"/>
    <property type="molecule type" value="Genomic_DNA"/>
</dbReference>
<feature type="chain" id="PRO_5021375941" description="Protein-tyrosine-phosphatase" evidence="3">
    <location>
        <begin position="23"/>
        <end position="1188"/>
    </location>
</feature>
<dbReference type="SUPFAM" id="SSF52799">
    <property type="entry name" value="(Phosphotyrosine protein) phosphatases II"/>
    <property type="match status" value="1"/>
</dbReference>
<sequence length="1188" mass="129869">MTLLPYTFLAALLCALTASVVAAPSGGTSTFATSVDPGIVLVGDSITEIGFNPDWLGWAGLVTAHASPKRDTFNRGFGGYTTRDLSRMFKDLLASTLTLTTKTHALVTIYLGANDATYPGTPQHVPLDEYKRHLGSFLDHIGSEYPDTKVLLITPAPPVSQREFENQAAAIDENEDGVRLVRHGGDAYSVPKDFVLMRPNDRNQSYTRLYRDVAIDVARKYGALNMNVGVMDTWQMMFGEGDKVEYARDVADSFYHDGLHYNQKGDMAHYEYLGGRLSRLASSRQSDQYESDQERERERPRESVDTKPRKSSERKSQSNHTNTQNPSDLLHPSNFTNQSKTSHESSPFHLALESHPLDLFASIRSRSLVVSHLESESIRSAANTRDIARETDRDAVRRLSHLSVSASNSVLSNNNNSFSVFNNSPVNSPLSASISLHSKERERPTSLHSTSSSSSANRDKRPSLEDLLQNHPQPPRSQPLAPLQQLKLQQSLAPQFGRSSLLSRRLGNRTQALQLDQPSSHQDPSQLSALGNANTLPTLKPFAQLTSPTTNSSAADPQLKTLAPQRLDLSNILNPKPQIDSPMSSSFRTTGNTPSVQHHNMSKPGSTLPQLIHTLLDHRTLPAWVAPLSTLNPSESAKRMDHAFHVLAEVDAFRQSNYTTAESRYQGPCSTSISHLIGPLPAEAKAAHDRLASGRNRYTDIYPYDAWRVVLKHPSFLLPRSGIGKPRFNAPKSASALGVPVLSDYINASFLDTRYVGIQREDEAFKQRFQSDTVGIEGVLPAFDGDREVATGVKGRRYISTQGPIAETVGDFWAMVWDQGSRVIVMLTREEEKGRIKCHRYWPEESFSGEKDGNEDDDKHGGFCWSHGASADLRVLFVEAKILGAEGEIIVRQFELIRTVVNSEGIAEKDVRVVHQVQFVGADPSSVLAVIDVTNTLQREAGPEAGPMVVHCSAGCGRTGTFCVIDTILYQLEEGGQTTHARKHQSIEAHGVENDDSSTLDENELTDIHASSSKKRAVTSAGGNAGGASSSAVSASNLKSGDDRFELQHDPVFQIVITLRSQRVSMVQTLDQYAFCYEAIVARIAEWQAKGKAPTWSAPSPTQIGRNSTTSSPGGNDAVAAGRNSVGLALPLTAHTRPTGGWRVKKPEDEGKSGDVSAYPMLATSVITSEAETAFDWDAAMASAAQSK</sequence>
<evidence type="ECO:0000256" key="3">
    <source>
        <dbReference type="SAM" id="SignalP"/>
    </source>
</evidence>
<dbReference type="InterPro" id="IPR003595">
    <property type="entry name" value="Tyr_Pase_cat"/>
</dbReference>
<dbReference type="OrthoDB" id="671439at2759"/>
<feature type="region of interest" description="Disordered" evidence="2">
    <location>
        <begin position="1137"/>
        <end position="1156"/>
    </location>
</feature>
<dbReference type="InterPro" id="IPR000387">
    <property type="entry name" value="Tyr_Pase_dom"/>
</dbReference>
<dbReference type="PROSITE" id="PS50055">
    <property type="entry name" value="TYR_PHOSPHATASE_PTP"/>
    <property type="match status" value="1"/>
</dbReference>
<feature type="domain" description="Tyrosine specific protein phosphatases" evidence="5">
    <location>
        <begin position="925"/>
        <end position="1074"/>
    </location>
</feature>
<accession>A0A507FSS6</accession>
<dbReference type="Pfam" id="PF13472">
    <property type="entry name" value="Lipase_GDSL_2"/>
    <property type="match status" value="1"/>
</dbReference>
<dbReference type="PROSITE" id="PS00383">
    <property type="entry name" value="TYR_PHOSPHATASE_1"/>
    <property type="match status" value="1"/>
</dbReference>
<dbReference type="PROSITE" id="PS50056">
    <property type="entry name" value="TYR_PHOSPHATASE_2"/>
    <property type="match status" value="1"/>
</dbReference>
<evidence type="ECO:0000313" key="6">
    <source>
        <dbReference type="EMBL" id="TPX77927.1"/>
    </source>
</evidence>
<feature type="compositionally biased region" description="Polar residues" evidence="2">
    <location>
        <begin position="1097"/>
        <end position="1114"/>
    </location>
</feature>
<feature type="region of interest" description="Disordered" evidence="2">
    <location>
        <begin position="514"/>
        <end position="533"/>
    </location>
</feature>
<dbReference type="PANTHER" id="PTHR19134:SF449">
    <property type="entry name" value="TYROSINE-PROTEIN PHOSPHATASE 1"/>
    <property type="match status" value="1"/>
</dbReference>
<name>A0A507FSS6_9FUNG</name>
<feature type="domain" description="Tyrosine-protein phosphatase" evidence="4">
    <location>
        <begin position="695"/>
        <end position="1083"/>
    </location>
</feature>
<feature type="compositionally biased region" description="Polar residues" evidence="2">
    <location>
        <begin position="581"/>
        <end position="604"/>
    </location>
</feature>
<feature type="compositionally biased region" description="Basic and acidic residues" evidence="2">
    <location>
        <begin position="292"/>
        <end position="316"/>
    </location>
</feature>
<feature type="region of interest" description="Disordered" evidence="2">
    <location>
        <begin position="436"/>
        <end position="479"/>
    </location>
</feature>
<gene>
    <name evidence="6" type="ORF">CcCBS67573_g00820</name>
</gene>
<feature type="region of interest" description="Disordered" evidence="2">
    <location>
        <begin position="1008"/>
        <end position="1035"/>
    </location>
</feature>
<reference evidence="6 7" key="1">
    <citation type="journal article" date="2019" name="Sci. Rep.">
        <title>Comparative genomics of chytrid fungi reveal insights into the obligate biotrophic and pathogenic lifestyle of Synchytrium endobioticum.</title>
        <authorList>
            <person name="van de Vossenberg B.T.L.H."/>
            <person name="Warris S."/>
            <person name="Nguyen H.D.T."/>
            <person name="van Gent-Pelzer M.P.E."/>
            <person name="Joly D.L."/>
            <person name="van de Geest H.C."/>
            <person name="Bonants P.J.M."/>
            <person name="Smith D.S."/>
            <person name="Levesque C.A."/>
            <person name="van der Lee T.A.J."/>
        </authorList>
    </citation>
    <scope>NUCLEOTIDE SEQUENCE [LARGE SCALE GENOMIC DNA]</scope>
    <source>
        <strain evidence="6 7">CBS 675.73</strain>
    </source>
</reference>
<organism evidence="6 7">
    <name type="scientific">Chytriomyces confervae</name>
    <dbReference type="NCBI Taxonomy" id="246404"/>
    <lineage>
        <taxon>Eukaryota</taxon>
        <taxon>Fungi</taxon>
        <taxon>Fungi incertae sedis</taxon>
        <taxon>Chytridiomycota</taxon>
        <taxon>Chytridiomycota incertae sedis</taxon>
        <taxon>Chytridiomycetes</taxon>
        <taxon>Chytridiales</taxon>
        <taxon>Chytriomycetaceae</taxon>
        <taxon>Chytriomyces</taxon>
    </lineage>
</organism>
<dbReference type="AlphaFoldDB" id="A0A507FSS6"/>
<dbReference type="SMART" id="SM00194">
    <property type="entry name" value="PTPc"/>
    <property type="match status" value="1"/>
</dbReference>
<evidence type="ECO:0000259" key="4">
    <source>
        <dbReference type="PROSITE" id="PS50055"/>
    </source>
</evidence>
<feature type="region of interest" description="Disordered" evidence="2">
    <location>
        <begin position="981"/>
        <end position="1000"/>
    </location>
</feature>
<evidence type="ECO:0008006" key="8">
    <source>
        <dbReference type="Google" id="ProtNLM"/>
    </source>
</evidence>
<dbReference type="InterPro" id="IPR029021">
    <property type="entry name" value="Prot-tyrosine_phosphatase-like"/>
</dbReference>
<feature type="compositionally biased region" description="Low complexity" evidence="2">
    <location>
        <begin position="1018"/>
        <end position="1035"/>
    </location>
</feature>
<evidence type="ECO:0000256" key="1">
    <source>
        <dbReference type="ARBA" id="ARBA00009649"/>
    </source>
</evidence>
<feature type="compositionally biased region" description="Polar residues" evidence="2">
    <location>
        <begin position="318"/>
        <end position="340"/>
    </location>
</feature>
<dbReference type="SMART" id="SM00404">
    <property type="entry name" value="PTPc_motif"/>
    <property type="match status" value="1"/>
</dbReference>
<dbReference type="Gene3D" id="3.90.190.10">
    <property type="entry name" value="Protein tyrosine phosphatase superfamily"/>
    <property type="match status" value="1"/>
</dbReference>
<dbReference type="STRING" id="246404.A0A507FSS6"/>
<comment type="caution">
    <text evidence="6">The sequence shown here is derived from an EMBL/GenBank/DDBJ whole genome shotgun (WGS) entry which is preliminary data.</text>
</comment>
<dbReference type="GO" id="GO:0004725">
    <property type="term" value="F:protein tyrosine phosphatase activity"/>
    <property type="evidence" value="ECO:0007669"/>
    <property type="project" value="InterPro"/>
</dbReference>
<evidence type="ECO:0000313" key="7">
    <source>
        <dbReference type="Proteomes" id="UP000320333"/>
    </source>
</evidence>
<dbReference type="Pfam" id="PF00102">
    <property type="entry name" value="Y_phosphatase"/>
    <property type="match status" value="2"/>
</dbReference>
<proteinExistence type="inferred from homology"/>
<evidence type="ECO:0000259" key="5">
    <source>
        <dbReference type="PROSITE" id="PS50056"/>
    </source>
</evidence>
<protein>
    <recommendedName>
        <fullName evidence="8">Protein-tyrosine-phosphatase</fullName>
    </recommendedName>
</protein>